<feature type="signal peptide" evidence="10">
    <location>
        <begin position="1"/>
        <end position="16"/>
    </location>
</feature>
<dbReference type="GO" id="GO:0005886">
    <property type="term" value="C:plasma membrane"/>
    <property type="evidence" value="ECO:0007669"/>
    <property type="project" value="UniProtKB-SubCell"/>
</dbReference>
<evidence type="ECO:0000313" key="12">
    <source>
        <dbReference type="EMBL" id="ARB50756.1"/>
    </source>
</evidence>
<dbReference type="Pfam" id="PF13206">
    <property type="entry name" value="VSG_B"/>
    <property type="match status" value="1"/>
</dbReference>
<keyword evidence="8" id="KW-0449">Lipoprotein</keyword>
<dbReference type="VEuPathDB" id="TriTrypDB:Tb427_000151000"/>
<comment type="function">
    <text evidence="1">VSG forms a coat on the surface of the parasite. The trypanosome evades the immune response of the host by expressing a series of antigenically distinct VSGs from an estimated 1000 VSG genes.</text>
</comment>
<feature type="domain" description="Trypanosome variant surface glycoprotein B-type N-terminal" evidence="11">
    <location>
        <begin position="12"/>
        <end position="281"/>
    </location>
</feature>
<evidence type="ECO:0000256" key="10">
    <source>
        <dbReference type="SAM" id="SignalP"/>
    </source>
</evidence>
<evidence type="ECO:0000256" key="2">
    <source>
        <dbReference type="ARBA" id="ARBA00004609"/>
    </source>
</evidence>
<proteinExistence type="predicted"/>
<dbReference type="InterPro" id="IPR025932">
    <property type="entry name" value="Trypano_VSG_B_N_dom"/>
</dbReference>
<sequence length="300" mass="32187">MAALIKAFTLVVFVLAQRISGFDIPDGGNRRDHAALCSCFTMAGRKLDVPQIDPLAEDEYKYIHELNFTVAPETWQKKFYKEADRTTVHDDANGTSLKNVGEEHYWDDWKEAATAFKKGNKDNRVKEILAALLSSEAKEIAAVDLAAITESAWNIKSQYPKLTDNQKAYTTTNPPPAIAAALFGGKTTEAGAVTQNDPFGQAIASTQRADVCKTDATATGPATATAMLACICHQDAANAATNHECTEKAKPSTAWKSGGPAPTAVDLQKLAKSCGTPPTKQANWRGNPSGSSTSSELDTY</sequence>
<keyword evidence="3" id="KW-1003">Cell membrane</keyword>
<accession>A0A1V0FZE5</accession>
<evidence type="ECO:0000256" key="1">
    <source>
        <dbReference type="ARBA" id="ARBA00002523"/>
    </source>
</evidence>
<dbReference type="AlphaFoldDB" id="A0A1V0FZE5"/>
<name>A0A1V0FZE5_9TRYP</name>
<dbReference type="EMBL" id="KY404505">
    <property type="protein sequence ID" value="ARB50756.1"/>
    <property type="molecule type" value="Genomic_DNA"/>
</dbReference>
<dbReference type="GO" id="GO:0098552">
    <property type="term" value="C:side of membrane"/>
    <property type="evidence" value="ECO:0007669"/>
    <property type="project" value="UniProtKB-KW"/>
</dbReference>
<organism evidence="12">
    <name type="scientific">Trypanosoma brucei</name>
    <dbReference type="NCBI Taxonomy" id="5691"/>
    <lineage>
        <taxon>Eukaryota</taxon>
        <taxon>Discoba</taxon>
        <taxon>Euglenozoa</taxon>
        <taxon>Kinetoplastea</taxon>
        <taxon>Metakinetoplastina</taxon>
        <taxon>Trypanosomatida</taxon>
        <taxon>Trypanosomatidae</taxon>
        <taxon>Trypanosoma</taxon>
    </lineage>
</organism>
<evidence type="ECO:0000256" key="7">
    <source>
        <dbReference type="ARBA" id="ARBA00023180"/>
    </source>
</evidence>
<evidence type="ECO:0000256" key="9">
    <source>
        <dbReference type="SAM" id="MobiDB-lite"/>
    </source>
</evidence>
<keyword evidence="6" id="KW-0472">Membrane</keyword>
<feature type="chain" id="PRO_5013002173" evidence="10">
    <location>
        <begin position="17"/>
        <end position="300"/>
    </location>
</feature>
<dbReference type="VEuPathDB" id="TriTrypDB:Tb11.v5.0919"/>
<evidence type="ECO:0000256" key="3">
    <source>
        <dbReference type="ARBA" id="ARBA00022475"/>
    </source>
</evidence>
<keyword evidence="5 10" id="KW-0732">Signal</keyword>
<evidence type="ECO:0000256" key="4">
    <source>
        <dbReference type="ARBA" id="ARBA00022622"/>
    </source>
</evidence>
<feature type="compositionally biased region" description="Polar residues" evidence="9">
    <location>
        <begin position="276"/>
        <end position="300"/>
    </location>
</feature>
<evidence type="ECO:0000259" key="11">
    <source>
        <dbReference type="Pfam" id="PF13206"/>
    </source>
</evidence>
<evidence type="ECO:0000256" key="6">
    <source>
        <dbReference type="ARBA" id="ARBA00023136"/>
    </source>
</evidence>
<evidence type="ECO:0000256" key="8">
    <source>
        <dbReference type="ARBA" id="ARBA00023288"/>
    </source>
</evidence>
<reference evidence="12" key="1">
    <citation type="submission" date="2016-12" db="EMBL/GenBank/DDBJ databases">
        <title>Extending the VSGnome of Trypanosoma brucei strain TREU927.</title>
        <authorList>
            <person name="Cross G.A."/>
        </authorList>
    </citation>
    <scope>NUCLEOTIDE SEQUENCE</scope>
    <source>
        <strain evidence="12">Tb927.99.766</strain>
    </source>
</reference>
<feature type="region of interest" description="Disordered" evidence="9">
    <location>
        <begin position="272"/>
        <end position="300"/>
    </location>
</feature>
<comment type="subcellular location">
    <subcellularLocation>
        <location evidence="2">Cell membrane</location>
        <topology evidence="2">Lipid-anchor</topology>
        <topology evidence="2">GPI-anchor</topology>
    </subcellularLocation>
</comment>
<protein>
    <submittedName>
        <fullName evidence="12">Variant surface glycoprotein</fullName>
    </submittedName>
</protein>
<keyword evidence="7" id="KW-0325">Glycoprotein</keyword>
<keyword evidence="4" id="KW-0336">GPI-anchor</keyword>
<evidence type="ECO:0000256" key="5">
    <source>
        <dbReference type="ARBA" id="ARBA00022729"/>
    </source>
</evidence>